<dbReference type="PANTHER" id="PTHR10000">
    <property type="entry name" value="PHOSPHOSERINE PHOSPHATASE"/>
    <property type="match status" value="1"/>
</dbReference>
<name>A0A0F2TGN9_STRR3</name>
<dbReference type="Pfam" id="PF08282">
    <property type="entry name" value="Hydrolase_3"/>
    <property type="match status" value="1"/>
</dbReference>
<proteinExistence type="predicted"/>
<gene>
    <name evidence="1" type="ORF">VM95_13410</name>
</gene>
<dbReference type="RefSeq" id="WP_045696013.1">
    <property type="nucleotide sequence ID" value="NZ_JZKH01000022.1"/>
</dbReference>
<keyword evidence="2" id="KW-1185">Reference proteome</keyword>
<dbReference type="SUPFAM" id="SSF56784">
    <property type="entry name" value="HAD-like"/>
    <property type="match status" value="1"/>
</dbReference>
<dbReference type="CDD" id="cd07516">
    <property type="entry name" value="HAD_Pase"/>
    <property type="match status" value="1"/>
</dbReference>
<dbReference type="AlphaFoldDB" id="A0A0F2TGN9"/>
<dbReference type="Gene3D" id="3.40.50.1000">
    <property type="entry name" value="HAD superfamily/HAD-like"/>
    <property type="match status" value="1"/>
</dbReference>
<dbReference type="Gene3D" id="3.30.1240.10">
    <property type="match status" value="1"/>
</dbReference>
<dbReference type="PANTHER" id="PTHR10000:SF8">
    <property type="entry name" value="HAD SUPERFAMILY HYDROLASE-LIKE, TYPE 3"/>
    <property type="match status" value="1"/>
</dbReference>
<dbReference type="Proteomes" id="UP000033699">
    <property type="component" value="Unassembled WGS sequence"/>
</dbReference>
<dbReference type="GO" id="GO:0005829">
    <property type="term" value="C:cytosol"/>
    <property type="evidence" value="ECO:0007669"/>
    <property type="project" value="TreeGrafter"/>
</dbReference>
<dbReference type="GO" id="GO:0016791">
    <property type="term" value="F:phosphatase activity"/>
    <property type="evidence" value="ECO:0007669"/>
    <property type="project" value="UniProtKB-ARBA"/>
</dbReference>
<dbReference type="GO" id="GO:0000287">
    <property type="term" value="F:magnesium ion binding"/>
    <property type="evidence" value="ECO:0007669"/>
    <property type="project" value="TreeGrafter"/>
</dbReference>
<protein>
    <submittedName>
        <fullName evidence="1">Hydrolase</fullName>
    </submittedName>
</protein>
<sequence>MSTPTAGPRPPRLVATDLDGTIVRGDRTVSARTVAALTRVERAGALFVLVTGRPPSLMGDIAGAFGHRGVAICSNGALGYDLRTRTVVAERPIPADVLGETARLLRATAPGIGLAVEYADELVADERYESRPWSDTDPPLRRLDDARLFGRPAPKLVGRHPTLSADALLALLRPVVGELVTLYHSNGERLIEAVARGVSKAAALDELARRHGIAREQTIAFGDMPNDLPMLAWAGTSYAVANAHPEVLATADRVIGGNDEDGVAEVLERLFRQP</sequence>
<dbReference type="InterPro" id="IPR036412">
    <property type="entry name" value="HAD-like_sf"/>
</dbReference>
<evidence type="ECO:0000313" key="1">
    <source>
        <dbReference type="EMBL" id="KJS61711.1"/>
    </source>
</evidence>
<organism evidence="1 2">
    <name type="scientific">Streptomyces rubellomurinus (strain ATCC 31215)</name>
    <dbReference type="NCBI Taxonomy" id="359131"/>
    <lineage>
        <taxon>Bacteria</taxon>
        <taxon>Bacillati</taxon>
        <taxon>Actinomycetota</taxon>
        <taxon>Actinomycetes</taxon>
        <taxon>Kitasatosporales</taxon>
        <taxon>Streptomycetaceae</taxon>
        <taxon>Streptomyces</taxon>
    </lineage>
</organism>
<dbReference type="EMBL" id="JZKH01000022">
    <property type="protein sequence ID" value="KJS61711.1"/>
    <property type="molecule type" value="Genomic_DNA"/>
</dbReference>
<keyword evidence="1" id="KW-0378">Hydrolase</keyword>
<reference evidence="1 2" key="1">
    <citation type="submission" date="2015-02" db="EMBL/GenBank/DDBJ databases">
        <authorList>
            <person name="Ju K.-S."/>
            <person name="Doroghazi J.R."/>
            <person name="Metcalf W."/>
        </authorList>
    </citation>
    <scope>NUCLEOTIDE SEQUENCE [LARGE SCALE GENOMIC DNA]</scope>
    <source>
        <strain evidence="1 2">ATCC 31215</strain>
    </source>
</reference>
<accession>A0A0F2TGN9</accession>
<comment type="caution">
    <text evidence="1">The sequence shown here is derived from an EMBL/GenBank/DDBJ whole genome shotgun (WGS) entry which is preliminary data.</text>
</comment>
<evidence type="ECO:0000313" key="2">
    <source>
        <dbReference type="Proteomes" id="UP000033699"/>
    </source>
</evidence>
<dbReference type="OrthoDB" id="3180855at2"/>
<dbReference type="PATRIC" id="fig|359131.3.peg.2913"/>
<dbReference type="InterPro" id="IPR023214">
    <property type="entry name" value="HAD_sf"/>
</dbReference>